<feature type="signal peptide" evidence="2">
    <location>
        <begin position="1"/>
        <end position="17"/>
    </location>
</feature>
<comment type="caution">
    <text evidence="4">The sequence shown here is derived from an EMBL/GenBank/DDBJ whole genome shotgun (WGS) entry which is preliminary data.</text>
</comment>
<feature type="compositionally biased region" description="Pro residues" evidence="1">
    <location>
        <begin position="83"/>
        <end position="92"/>
    </location>
</feature>
<feature type="region of interest" description="Disordered" evidence="1">
    <location>
        <begin position="76"/>
        <end position="115"/>
    </location>
</feature>
<dbReference type="Gene3D" id="1.10.30.50">
    <property type="match status" value="1"/>
</dbReference>
<dbReference type="InterPro" id="IPR052892">
    <property type="entry name" value="NA-targeting_endonuclease"/>
</dbReference>
<evidence type="ECO:0000256" key="2">
    <source>
        <dbReference type="SAM" id="SignalP"/>
    </source>
</evidence>
<feature type="domain" description="HNH nuclease" evidence="3">
    <location>
        <begin position="250"/>
        <end position="303"/>
    </location>
</feature>
<dbReference type="Pfam" id="PF14279">
    <property type="entry name" value="HNH_5"/>
    <property type="match status" value="1"/>
</dbReference>
<organism evidence="4 5">
    <name type="scientific">Cyanidium caldarium</name>
    <name type="common">Red alga</name>
    <dbReference type="NCBI Taxonomy" id="2771"/>
    <lineage>
        <taxon>Eukaryota</taxon>
        <taxon>Rhodophyta</taxon>
        <taxon>Bangiophyceae</taxon>
        <taxon>Cyanidiales</taxon>
        <taxon>Cyanidiaceae</taxon>
        <taxon>Cyanidium</taxon>
    </lineage>
</organism>
<dbReference type="EMBL" id="JANCYW010000015">
    <property type="protein sequence ID" value="KAK4538005.1"/>
    <property type="molecule type" value="Genomic_DNA"/>
</dbReference>
<proteinExistence type="predicted"/>
<dbReference type="PANTHER" id="PTHR33877:SF2">
    <property type="entry name" value="OS07G0170200 PROTEIN"/>
    <property type="match status" value="1"/>
</dbReference>
<dbReference type="InterPro" id="IPR029471">
    <property type="entry name" value="HNH_5"/>
</dbReference>
<name>A0AAV9J111_CYACA</name>
<reference evidence="4 5" key="1">
    <citation type="submission" date="2022-07" db="EMBL/GenBank/DDBJ databases">
        <title>Genome-wide signatures of adaptation to extreme environments.</title>
        <authorList>
            <person name="Cho C.H."/>
            <person name="Yoon H.S."/>
        </authorList>
    </citation>
    <scope>NUCLEOTIDE SEQUENCE [LARGE SCALE GENOMIC DNA]</scope>
    <source>
        <strain evidence="4 5">DBV 063 E5</strain>
    </source>
</reference>
<dbReference type="SMART" id="SM00507">
    <property type="entry name" value="HNHc"/>
    <property type="match status" value="1"/>
</dbReference>
<sequence length="369" mass="41100">MGGWPRLLLLPPPSAVSFVASSVSVSQTAAGWLGGPTPGAWRRNRNVYIGRRYCHRDGCEVAQTSTASATVTAKLGHDAPAAPRSPSPPTSPSPTRRRSSSWQRKRAQLRKSHHRAPLHAIGIDTSASVVLSPWRELSWSPATGAPAVLTSSPAGPDVTGKMHARGHGDEVPLGESQFPALVLNADFQPLSYLPLSLWPWQEAIKASLLGRVHVVAEYDRLVRAPSRSMRLPAVISLKEFQQSASARVPFTRFNVFLRDDFQCQYCGNRGPVKNLTFDHVVPRSRGGRTCWHNVVSACSGCNRRKGGRLLNEMKDMRLRRPPHEPRHLQLQAIARKYPPRYLHETWVDYLFWDTPLEKDAEPDKEEAER</sequence>
<dbReference type="CDD" id="cd00085">
    <property type="entry name" value="HNHc"/>
    <property type="match status" value="1"/>
</dbReference>
<accession>A0AAV9J111</accession>
<dbReference type="InterPro" id="IPR003615">
    <property type="entry name" value="HNH_nuc"/>
</dbReference>
<evidence type="ECO:0000256" key="1">
    <source>
        <dbReference type="SAM" id="MobiDB-lite"/>
    </source>
</evidence>
<feature type="compositionally biased region" description="Basic residues" evidence="1">
    <location>
        <begin position="95"/>
        <end position="115"/>
    </location>
</feature>
<keyword evidence="5" id="KW-1185">Reference proteome</keyword>
<dbReference type="PANTHER" id="PTHR33877">
    <property type="entry name" value="SLL1193 PROTEIN"/>
    <property type="match status" value="1"/>
</dbReference>
<dbReference type="AlphaFoldDB" id="A0AAV9J111"/>
<evidence type="ECO:0000313" key="4">
    <source>
        <dbReference type="EMBL" id="KAK4538005.1"/>
    </source>
</evidence>
<evidence type="ECO:0000313" key="5">
    <source>
        <dbReference type="Proteomes" id="UP001301350"/>
    </source>
</evidence>
<feature type="chain" id="PRO_5043900249" description="HNH nuclease domain-containing protein" evidence="2">
    <location>
        <begin position="18"/>
        <end position="369"/>
    </location>
</feature>
<protein>
    <recommendedName>
        <fullName evidence="3">HNH nuclease domain-containing protein</fullName>
    </recommendedName>
</protein>
<dbReference type="Proteomes" id="UP001301350">
    <property type="component" value="Unassembled WGS sequence"/>
</dbReference>
<evidence type="ECO:0000259" key="3">
    <source>
        <dbReference type="SMART" id="SM00507"/>
    </source>
</evidence>
<keyword evidence="2" id="KW-0732">Signal</keyword>
<gene>
    <name evidence="4" type="ORF">CDCA_CDCA15G4030</name>
</gene>